<evidence type="ECO:0000256" key="2">
    <source>
        <dbReference type="ARBA" id="ARBA00008072"/>
    </source>
</evidence>
<dbReference type="InterPro" id="IPR002328">
    <property type="entry name" value="ADH_Zn_CS"/>
</dbReference>
<dbReference type="RefSeq" id="WP_306066572.1">
    <property type="nucleotide sequence ID" value="NZ_JAROCA020000002.1"/>
</dbReference>
<dbReference type="PANTHER" id="PTHR42940">
    <property type="entry name" value="ALCOHOL DEHYDROGENASE 1-RELATED"/>
    <property type="match status" value="1"/>
</dbReference>
<evidence type="ECO:0000256" key="6">
    <source>
        <dbReference type="ARBA" id="ARBA00023002"/>
    </source>
</evidence>
<dbReference type="SUPFAM" id="SSF51735">
    <property type="entry name" value="NAD(P)-binding Rossmann-fold domains"/>
    <property type="match status" value="1"/>
</dbReference>
<evidence type="ECO:0000313" key="9">
    <source>
        <dbReference type="EMBL" id="MDY0406469.1"/>
    </source>
</evidence>
<keyword evidence="6" id="KW-0560">Oxidoreductase</keyword>
<sequence>MKKMKAIQIPSKGKSMKLVEVPVPQPGDGQVLLRVEACGVCRGDARTITGDAPAYPRIPGHEVIGTIEGLGTNSKKWEIGERVGTGYNGGNNHVTGLTMDGGYAEYMVAYEDSLCSIPDELSALEAAPLMCAGETTFNALKNSKARPGDLVAIQGIGGLGHLAVQYAKKAGFRTVAISRGSNKEELVRHLGAHHYVNSEKEDPAHALQTLGGAKVILATAPNAKAISSLITGLGSDSELIIVASSAEPLELSAMDFLKGPYTIKGSFTGKATAREIEEAVNFSVLTDVRPMVEIFPLECASEAYEKMMTATTRFRAVLNISK</sequence>
<dbReference type="Proteomes" id="UP001228376">
    <property type="component" value="Unassembled WGS sequence"/>
</dbReference>
<dbReference type="Pfam" id="PF00107">
    <property type="entry name" value="ADH_zinc_N"/>
    <property type="match status" value="1"/>
</dbReference>
<dbReference type="InterPro" id="IPR013154">
    <property type="entry name" value="ADH-like_N"/>
</dbReference>
<dbReference type="PANTHER" id="PTHR42940:SF7">
    <property type="entry name" value="ALCOHOL DEHYDROGENASE-LIKE N-TERMINAL DOMAIN-CONTAINING PROTEIN"/>
    <property type="match status" value="1"/>
</dbReference>
<dbReference type="Pfam" id="PF08240">
    <property type="entry name" value="ADH_N"/>
    <property type="match status" value="1"/>
</dbReference>
<reference evidence="9 10" key="1">
    <citation type="submission" date="2023-10" db="EMBL/GenBank/DDBJ databases">
        <title>179-bfca-hs.</title>
        <authorList>
            <person name="Miliotis G."/>
            <person name="Sengupta P."/>
            <person name="Hameed A."/>
            <person name="Chuvochina M."/>
            <person name="Mcdonagh F."/>
            <person name="Simpson A.C."/>
            <person name="Singh N.K."/>
            <person name="Rekha P.D."/>
            <person name="Raman K."/>
            <person name="Hugenholtz P."/>
            <person name="Venkateswaran K."/>
        </authorList>
    </citation>
    <scope>NUCLEOTIDE SEQUENCE [LARGE SCALE GENOMIC DNA]</scope>
    <source>
        <strain evidence="9 10">179-BFC-A-HS</strain>
    </source>
</reference>
<proteinExistence type="inferred from homology"/>
<name>A0ABU5CKX2_9BACI</name>
<dbReference type="EMBL" id="JAROCA020000002">
    <property type="protein sequence ID" value="MDY0406469.1"/>
    <property type="molecule type" value="Genomic_DNA"/>
</dbReference>
<dbReference type="InterPro" id="IPR020843">
    <property type="entry name" value="ER"/>
</dbReference>
<feature type="domain" description="Enoyl reductase (ER)" evidence="8">
    <location>
        <begin position="13"/>
        <end position="318"/>
    </location>
</feature>
<accession>A0ABU5CKX2</accession>
<dbReference type="SMART" id="SM00829">
    <property type="entry name" value="PKS_ER"/>
    <property type="match status" value="1"/>
</dbReference>
<evidence type="ECO:0000256" key="5">
    <source>
        <dbReference type="ARBA" id="ARBA00022833"/>
    </source>
</evidence>
<dbReference type="SUPFAM" id="SSF50129">
    <property type="entry name" value="GroES-like"/>
    <property type="match status" value="1"/>
</dbReference>
<evidence type="ECO:0000259" key="8">
    <source>
        <dbReference type="SMART" id="SM00829"/>
    </source>
</evidence>
<dbReference type="PROSITE" id="PS00059">
    <property type="entry name" value="ADH_ZINC"/>
    <property type="match status" value="1"/>
</dbReference>
<dbReference type="InterPro" id="IPR011032">
    <property type="entry name" value="GroES-like_sf"/>
</dbReference>
<evidence type="ECO:0000313" key="10">
    <source>
        <dbReference type="Proteomes" id="UP001228376"/>
    </source>
</evidence>
<dbReference type="Gene3D" id="3.90.180.10">
    <property type="entry name" value="Medium-chain alcohol dehydrogenases, catalytic domain"/>
    <property type="match status" value="2"/>
</dbReference>
<gene>
    <name evidence="9" type="ORF">P5G51_014840</name>
</gene>
<dbReference type="Gene3D" id="3.40.50.720">
    <property type="entry name" value="NAD(P)-binding Rossmann-like Domain"/>
    <property type="match status" value="1"/>
</dbReference>
<dbReference type="EC" id="1.1.1.1" evidence="3"/>
<dbReference type="InterPro" id="IPR036291">
    <property type="entry name" value="NAD(P)-bd_dom_sf"/>
</dbReference>
<evidence type="ECO:0000256" key="4">
    <source>
        <dbReference type="ARBA" id="ARBA00022723"/>
    </source>
</evidence>
<evidence type="ECO:0000256" key="3">
    <source>
        <dbReference type="ARBA" id="ARBA00013190"/>
    </source>
</evidence>
<comment type="similarity">
    <text evidence="2 7">Belongs to the zinc-containing alcohol dehydrogenase family.</text>
</comment>
<organism evidence="9 10">
    <name type="scientific">Tigheibacillus jepli</name>
    <dbReference type="NCBI Taxonomy" id="3035914"/>
    <lineage>
        <taxon>Bacteria</taxon>
        <taxon>Bacillati</taxon>
        <taxon>Bacillota</taxon>
        <taxon>Bacilli</taxon>
        <taxon>Bacillales</taxon>
        <taxon>Bacillaceae</taxon>
        <taxon>Tigheibacillus</taxon>
    </lineage>
</organism>
<protein>
    <recommendedName>
        <fullName evidence="3">alcohol dehydrogenase</fullName>
        <ecNumber evidence="3">1.1.1.1</ecNumber>
    </recommendedName>
</protein>
<evidence type="ECO:0000256" key="7">
    <source>
        <dbReference type="RuleBase" id="RU361277"/>
    </source>
</evidence>
<evidence type="ECO:0000256" key="1">
    <source>
        <dbReference type="ARBA" id="ARBA00001947"/>
    </source>
</evidence>
<keyword evidence="10" id="KW-1185">Reference proteome</keyword>
<dbReference type="InterPro" id="IPR013149">
    <property type="entry name" value="ADH-like_C"/>
</dbReference>
<keyword evidence="4 7" id="KW-0479">Metal-binding</keyword>
<keyword evidence="5 7" id="KW-0862">Zinc</keyword>
<comment type="cofactor">
    <cofactor evidence="1 7">
        <name>Zn(2+)</name>
        <dbReference type="ChEBI" id="CHEBI:29105"/>
    </cofactor>
</comment>
<comment type="caution">
    <text evidence="9">The sequence shown here is derived from an EMBL/GenBank/DDBJ whole genome shotgun (WGS) entry which is preliminary data.</text>
</comment>